<evidence type="ECO:0000313" key="5">
    <source>
        <dbReference type="Proteomes" id="UP000798602"/>
    </source>
</evidence>
<reference evidence="5" key="1">
    <citation type="submission" date="2020-01" db="EMBL/GenBank/DDBJ databases">
        <title>Sphingomonas sp. strain CSW-10.</title>
        <authorList>
            <person name="Chen W.-M."/>
        </authorList>
    </citation>
    <scope>NUCLEOTIDE SEQUENCE [LARGE SCALE GENOMIC DNA]</scope>
    <source>
        <strain evidence="5">NST-5</strain>
    </source>
</reference>
<dbReference type="InterPro" id="IPR026444">
    <property type="entry name" value="Secre_tail"/>
</dbReference>
<feature type="domain" description="Secretion system C-terminal sorting" evidence="3">
    <location>
        <begin position="439"/>
        <end position="509"/>
    </location>
</feature>
<keyword evidence="5" id="KW-1185">Reference proteome</keyword>
<dbReference type="Pfam" id="PF18962">
    <property type="entry name" value="Por_Secre_tail"/>
    <property type="match status" value="1"/>
</dbReference>
<dbReference type="Gene3D" id="4.10.1080.10">
    <property type="entry name" value="TSP type-3 repeat"/>
    <property type="match status" value="1"/>
</dbReference>
<protein>
    <submittedName>
        <fullName evidence="4">T9SS type A sorting domain-containing protein</fullName>
    </submittedName>
</protein>
<evidence type="ECO:0000256" key="2">
    <source>
        <dbReference type="SAM" id="SignalP"/>
    </source>
</evidence>
<sequence>MKHNYLIKFSAVFSFFCLATIASAQTNYSVTPIPHQVYTMPNQALIPSMDDQYSSVINIGFGFTYFGNTYNQMVVSTNGYIDFRTSLANTTSPWQISGTFPNISIPIKNSIMGSFHDMYNNGSNVSSAAISYAIVGSAPYRKFVVLFSNQPQYNCTTLLSSFQIILYETLNIIDVQIIDKPICTAWNSGRATLGIVDQSGTTAIIASGKNNTSWMATQEGWRFKLPSINQSNNFIFCDIDNDGTETFDLTVINSGSSNNTTFYQTLADAENELNALSPIYTVASGASQTIFALNDNIITPLNLSIINCSVDYDLDQVPTISEDLNQDGNLANDDTDGDGIPDFLDNDDDGDMILTSVEYVFANQGRNLENSLIDTDGDGIPNYLDNDDDGDGVLTINEDYNQNNNPADDDTNNNGLPDYLESAVALGLEEHNLNQIISLYPNPATTILNVENHSGNKIASISIYSITGALVKEVKNQDEIKFISVSELQNGIYFLKVKAGNQISNSKFVKN</sequence>
<comment type="caution">
    <text evidence="4">The sequence shown here is derived from an EMBL/GenBank/DDBJ whole genome shotgun (WGS) entry which is preliminary data.</text>
</comment>
<dbReference type="Proteomes" id="UP000798602">
    <property type="component" value="Unassembled WGS sequence"/>
</dbReference>
<feature type="chain" id="PRO_5045263588" evidence="2">
    <location>
        <begin position="25"/>
        <end position="511"/>
    </location>
</feature>
<evidence type="ECO:0000313" key="4">
    <source>
        <dbReference type="EMBL" id="NBL64867.1"/>
    </source>
</evidence>
<feature type="signal peptide" evidence="2">
    <location>
        <begin position="1"/>
        <end position="24"/>
    </location>
</feature>
<dbReference type="RefSeq" id="WP_166536693.1">
    <property type="nucleotide sequence ID" value="NZ_JAABLM010000006.1"/>
</dbReference>
<dbReference type="EMBL" id="JAABLM010000006">
    <property type="protein sequence ID" value="NBL64867.1"/>
    <property type="molecule type" value="Genomic_DNA"/>
</dbReference>
<gene>
    <name evidence="4" type="ORF">GV828_06590</name>
</gene>
<evidence type="ECO:0000259" key="3">
    <source>
        <dbReference type="Pfam" id="PF18962"/>
    </source>
</evidence>
<evidence type="ECO:0000256" key="1">
    <source>
        <dbReference type="ARBA" id="ARBA00022729"/>
    </source>
</evidence>
<accession>A0ABW9Z8G6</accession>
<organism evidence="4 5">
    <name type="scientific">Flavobacterium ichthyis</name>
    <dbReference type="NCBI Taxonomy" id="2698827"/>
    <lineage>
        <taxon>Bacteria</taxon>
        <taxon>Pseudomonadati</taxon>
        <taxon>Bacteroidota</taxon>
        <taxon>Flavobacteriia</taxon>
        <taxon>Flavobacteriales</taxon>
        <taxon>Flavobacteriaceae</taxon>
        <taxon>Flavobacterium</taxon>
    </lineage>
</organism>
<dbReference type="InterPro" id="IPR028974">
    <property type="entry name" value="TSP_type-3_rpt"/>
</dbReference>
<keyword evidence="1 2" id="KW-0732">Signal</keyword>
<name>A0ABW9Z8G6_9FLAO</name>
<dbReference type="NCBIfam" id="TIGR04183">
    <property type="entry name" value="Por_Secre_tail"/>
    <property type="match status" value="1"/>
</dbReference>
<proteinExistence type="predicted"/>